<sequence length="113" mass="12839">MQALVHFTVGISIALLIFTRVDLPTPQEFLLMFCSGFWGLVPDGHWLFREFGITGVASTWRAVHQTVYVNVFWFHHFIDSIETGRNNLEAGIALGILLVAVAGYHRYNDWTIS</sequence>
<reference evidence="1 4" key="2">
    <citation type="journal article" date="2019" name="Nat. Commun.">
        <title>A new type of DNA phosphorothioation-based antiviral system in archaea.</title>
        <authorList>
            <person name="Xiong L."/>
            <person name="Liu S."/>
            <person name="Chen S."/>
            <person name="Xiao Y."/>
            <person name="Zhu B."/>
            <person name="Gao Y."/>
            <person name="Zhang Y."/>
            <person name="Chen B."/>
            <person name="Luo J."/>
            <person name="Deng Z."/>
            <person name="Chen X."/>
            <person name="Wang L."/>
            <person name="Chen S."/>
        </authorList>
    </citation>
    <scope>NUCLEOTIDE SEQUENCE [LARGE SCALE GENOMIC DNA]</scope>
    <source>
        <strain evidence="1 4">CGMCC 1.10331</strain>
    </source>
</reference>
<protein>
    <recommendedName>
        <fullName evidence="5">LexA-binding, inner membrane-associated hydrolase</fullName>
    </recommendedName>
</protein>
<dbReference type="GeneID" id="39857548"/>
<organism evidence="2 3">
    <name type="scientific">Halobellus limi</name>
    <dbReference type="NCBI Taxonomy" id="699433"/>
    <lineage>
        <taxon>Archaea</taxon>
        <taxon>Methanobacteriati</taxon>
        <taxon>Methanobacteriota</taxon>
        <taxon>Stenosarchaea group</taxon>
        <taxon>Halobacteria</taxon>
        <taxon>Halobacteriales</taxon>
        <taxon>Haloferacaceae</taxon>
        <taxon>Halobellus</taxon>
    </lineage>
</organism>
<proteinExistence type="predicted"/>
<reference evidence="2 3" key="1">
    <citation type="submission" date="2016-10" db="EMBL/GenBank/DDBJ databases">
        <authorList>
            <person name="de Groot N.N."/>
        </authorList>
    </citation>
    <scope>NUCLEOTIDE SEQUENCE [LARGE SCALE GENOMIC DNA]</scope>
    <source>
        <strain evidence="2 3">CGMCC 1.10331</strain>
    </source>
</reference>
<dbReference type="Proteomes" id="UP000296733">
    <property type="component" value="Chromosome"/>
</dbReference>
<evidence type="ECO:0008006" key="5">
    <source>
        <dbReference type="Google" id="ProtNLM"/>
    </source>
</evidence>
<gene>
    <name evidence="1" type="ORF">DV707_05635</name>
    <name evidence="2" type="ORF">SAMN04488133_0424</name>
</gene>
<dbReference type="KEGG" id="hlm:DV707_05635"/>
<evidence type="ECO:0000313" key="2">
    <source>
        <dbReference type="EMBL" id="SEF67907.1"/>
    </source>
</evidence>
<evidence type="ECO:0000313" key="3">
    <source>
        <dbReference type="Proteomes" id="UP000236740"/>
    </source>
</evidence>
<keyword evidence="3" id="KW-1185">Reference proteome</keyword>
<dbReference type="Proteomes" id="UP000236740">
    <property type="component" value="Unassembled WGS sequence"/>
</dbReference>
<dbReference type="OrthoDB" id="307743at2157"/>
<dbReference type="EMBL" id="FNVN01000001">
    <property type="protein sequence ID" value="SEF67907.1"/>
    <property type="molecule type" value="Genomic_DNA"/>
</dbReference>
<evidence type="ECO:0000313" key="1">
    <source>
        <dbReference type="EMBL" id="QCC47197.1"/>
    </source>
</evidence>
<evidence type="ECO:0000313" key="4">
    <source>
        <dbReference type="Proteomes" id="UP000296733"/>
    </source>
</evidence>
<name>A0A1H5U0V5_9EURY</name>
<accession>A0A1H5U0V5</accession>
<dbReference type="EMBL" id="CP031311">
    <property type="protein sequence ID" value="QCC47197.1"/>
    <property type="molecule type" value="Genomic_DNA"/>
</dbReference>
<dbReference type="AlphaFoldDB" id="A0A1H5U0V5"/>
<dbReference type="RefSeq" id="WP_103990202.1">
    <property type="nucleotide sequence ID" value="NZ_CP031311.1"/>
</dbReference>